<dbReference type="InterPro" id="IPR011006">
    <property type="entry name" value="CheY-like_superfamily"/>
</dbReference>
<dbReference type="Pfam" id="PF03861">
    <property type="entry name" value="ANTAR"/>
    <property type="match status" value="1"/>
</dbReference>
<feature type="compositionally biased region" description="Gly residues" evidence="1">
    <location>
        <begin position="544"/>
        <end position="557"/>
    </location>
</feature>
<evidence type="ECO:0000313" key="3">
    <source>
        <dbReference type="EMBL" id="CAJ64664.1"/>
    </source>
</evidence>
<dbReference type="STRING" id="326424.FRAAL6040"/>
<sequence>MSVTAREVCGRVRPVSSAPSEQAWSTVDAALRAVRALDRMETACFVVVSATTASYLRVTGTFADLGEGTHYPRADSVIARMIDGAPAAAAGVGPGHPAADTAEHRQLGVHSYLAMPVIPTDGRLLGFLVGLDHGEVSVSADTLALVRAIADALAATGDIPAPPPPAVSPNGPRPGDRSREAGGSAGQASVGGGGAVGEGGAVGATDEERPAPAARAAREQTATREETPAQPGPTPGGEQRSTPAALSPGAAPIPGGGDSRHGDASPDSDTSPSTDTPRSSDEGSRGGEASPGNGGPTRDERPAGGERPASGPVAHGAAAESPPPAGPSRPPRSATPGIGERAEPAAAPPTPPRPPGRVPTPQALARAVRPGPPGRAGPPRPTPPPATGTGPAGTGAQVTGAARPAPAVSRRSTADMRLRRTPAGWVVEGPGAEIRPVGDLLSAMVLADLLAEDLAPPGRPRRAERDLGEIEQLRLSVVQLEHALASRVIVEQAIGVLAERHQIRPREAFERLRRTARGMGRRVHDLARQVVDSVGDPRAVLPGELGGRGGPAGGGPSGATPGPGPGPGGAPRPAPPRSTSGRH</sequence>
<organism evidence="3 4">
    <name type="scientific">Frankia alni (strain DSM 45986 / CECT 9034 / ACN14a)</name>
    <dbReference type="NCBI Taxonomy" id="326424"/>
    <lineage>
        <taxon>Bacteria</taxon>
        <taxon>Bacillati</taxon>
        <taxon>Actinomycetota</taxon>
        <taxon>Actinomycetes</taxon>
        <taxon>Frankiales</taxon>
        <taxon>Frankiaceae</taxon>
        <taxon>Frankia</taxon>
    </lineage>
</organism>
<feature type="compositionally biased region" description="Low complexity" evidence="1">
    <location>
        <begin position="359"/>
        <end position="369"/>
    </location>
</feature>
<gene>
    <name evidence="3" type="ordered locus">FRAAL6040</name>
</gene>
<evidence type="ECO:0000313" key="4">
    <source>
        <dbReference type="Proteomes" id="UP000000657"/>
    </source>
</evidence>
<evidence type="ECO:0000256" key="1">
    <source>
        <dbReference type="SAM" id="MobiDB-lite"/>
    </source>
</evidence>
<dbReference type="Pfam" id="PF01590">
    <property type="entry name" value="GAF"/>
    <property type="match status" value="1"/>
</dbReference>
<name>Q0RD10_FRAAA</name>
<dbReference type="EMBL" id="CT573213">
    <property type="protein sequence ID" value="CAJ64664.1"/>
    <property type="molecule type" value="Genomic_DNA"/>
</dbReference>
<dbReference type="InterPro" id="IPR036388">
    <property type="entry name" value="WH-like_DNA-bd_sf"/>
</dbReference>
<dbReference type="InterPro" id="IPR003018">
    <property type="entry name" value="GAF"/>
</dbReference>
<protein>
    <recommendedName>
        <fullName evidence="2">ANTAR domain-containing protein</fullName>
    </recommendedName>
</protein>
<dbReference type="GO" id="GO:0003723">
    <property type="term" value="F:RNA binding"/>
    <property type="evidence" value="ECO:0007669"/>
    <property type="project" value="InterPro"/>
</dbReference>
<evidence type="ECO:0000259" key="2">
    <source>
        <dbReference type="PROSITE" id="PS50921"/>
    </source>
</evidence>
<proteinExistence type="predicted"/>
<dbReference type="HOGENOM" id="CLU_033412_0_0_11"/>
<dbReference type="SUPFAM" id="SSF52172">
    <property type="entry name" value="CheY-like"/>
    <property type="match status" value="1"/>
</dbReference>
<dbReference type="Proteomes" id="UP000000657">
    <property type="component" value="Chromosome"/>
</dbReference>
<dbReference type="InterPro" id="IPR005561">
    <property type="entry name" value="ANTAR"/>
</dbReference>
<feature type="domain" description="ANTAR" evidence="2">
    <location>
        <begin position="470"/>
        <end position="531"/>
    </location>
</feature>
<keyword evidence="4" id="KW-1185">Reference proteome</keyword>
<dbReference type="Gene3D" id="1.10.10.10">
    <property type="entry name" value="Winged helix-like DNA-binding domain superfamily/Winged helix DNA-binding domain"/>
    <property type="match status" value="1"/>
</dbReference>
<dbReference type="AlphaFoldDB" id="Q0RD10"/>
<dbReference type="PROSITE" id="PS50921">
    <property type="entry name" value="ANTAR"/>
    <property type="match status" value="1"/>
</dbReference>
<dbReference type="KEGG" id="fal:FRAAL6040"/>
<feature type="compositionally biased region" description="Pro residues" evidence="1">
    <location>
        <begin position="346"/>
        <end position="358"/>
    </location>
</feature>
<feature type="region of interest" description="Disordered" evidence="1">
    <location>
        <begin position="534"/>
        <end position="583"/>
    </location>
</feature>
<feature type="compositionally biased region" description="Gly residues" evidence="1">
    <location>
        <begin position="183"/>
        <end position="202"/>
    </location>
</feature>
<dbReference type="eggNOG" id="COG3707">
    <property type="taxonomic scope" value="Bacteria"/>
</dbReference>
<feature type="compositionally biased region" description="Low complexity" evidence="1">
    <location>
        <begin position="394"/>
        <end position="411"/>
    </location>
</feature>
<feature type="compositionally biased region" description="Pro residues" evidence="1">
    <location>
        <begin position="562"/>
        <end position="576"/>
    </location>
</feature>
<accession>Q0RD10</accession>
<feature type="compositionally biased region" description="Low complexity" evidence="1">
    <location>
        <begin position="265"/>
        <end position="277"/>
    </location>
</feature>
<feature type="compositionally biased region" description="Basic and acidic residues" evidence="1">
    <location>
        <begin position="206"/>
        <end position="227"/>
    </location>
</feature>
<feature type="compositionally biased region" description="Pro residues" evidence="1">
    <location>
        <begin position="370"/>
        <end position="386"/>
    </location>
</feature>
<reference evidence="3 4" key="1">
    <citation type="journal article" date="2007" name="Genome Res.">
        <title>Genome characteristics of facultatively symbiotic Frankia sp. strains reflect host range and host plant biogeography.</title>
        <authorList>
            <person name="Normand P."/>
            <person name="Lapierre P."/>
            <person name="Tisa L.S."/>
            <person name="Gogarten J.P."/>
            <person name="Alloisio N."/>
            <person name="Bagnarol E."/>
            <person name="Bassi C.A."/>
            <person name="Berry A.M."/>
            <person name="Bickhart D.M."/>
            <person name="Choisne N."/>
            <person name="Couloux A."/>
            <person name="Cournoyer B."/>
            <person name="Cruveiller S."/>
            <person name="Daubin V."/>
            <person name="Demange N."/>
            <person name="Francino M.P."/>
            <person name="Goltsman E."/>
            <person name="Huang Y."/>
            <person name="Kopp O.R."/>
            <person name="Labarre L."/>
            <person name="Lapidus A."/>
            <person name="Lavire C."/>
            <person name="Marechal J."/>
            <person name="Martinez M."/>
            <person name="Mastronunzio J.E."/>
            <person name="Mullin B.C."/>
            <person name="Niemann J."/>
            <person name="Pujic P."/>
            <person name="Rawnsley T."/>
            <person name="Rouy Z."/>
            <person name="Schenowitz C."/>
            <person name="Sellstedt A."/>
            <person name="Tavares F."/>
            <person name="Tomkins J.P."/>
            <person name="Vallenet D."/>
            <person name="Valverde C."/>
            <person name="Wall L.G."/>
            <person name="Wang Y."/>
            <person name="Medigue C."/>
            <person name="Benson D.R."/>
        </authorList>
    </citation>
    <scope>NUCLEOTIDE SEQUENCE [LARGE SCALE GENOMIC DNA]</scope>
    <source>
        <strain evidence="4">DSM 45986 / CECT 9034 / ACN14a</strain>
    </source>
</reference>
<dbReference type="SMART" id="SM01012">
    <property type="entry name" value="ANTAR"/>
    <property type="match status" value="1"/>
</dbReference>
<dbReference type="SUPFAM" id="SSF55781">
    <property type="entry name" value="GAF domain-like"/>
    <property type="match status" value="1"/>
</dbReference>
<feature type="region of interest" description="Disordered" evidence="1">
    <location>
        <begin position="156"/>
        <end position="416"/>
    </location>
</feature>
<feature type="compositionally biased region" description="Pro residues" evidence="1">
    <location>
        <begin position="321"/>
        <end position="330"/>
    </location>
</feature>